<accession>A0A815VLW5</accession>
<dbReference type="EMBL" id="CAJNOR010004835">
    <property type="protein sequence ID" value="CAF1529970.1"/>
    <property type="molecule type" value="Genomic_DNA"/>
</dbReference>
<sequence length="121" mass="14098">MYRHENCHSELRTDSVNYISMNNTEFEAFLDTDFNNMDEYINRMSKLGSYADNLIIQATAIVIKRNIVIHRAGDTASFISTKENTNQQVHIVYHRQSRHYDSVHHLDGSPHQIPLTHVRVV</sequence>
<evidence type="ECO:0000313" key="2">
    <source>
        <dbReference type="EMBL" id="CAF1481249.1"/>
    </source>
</evidence>
<evidence type="ECO:0000313" key="3">
    <source>
        <dbReference type="EMBL" id="CAF1529970.1"/>
    </source>
</evidence>
<name>A0A815VLW5_ADIRI</name>
<dbReference type="InterPro" id="IPR038765">
    <property type="entry name" value="Papain-like_cys_pep_sf"/>
</dbReference>
<dbReference type="SUPFAM" id="SSF54001">
    <property type="entry name" value="Cysteine proteinases"/>
    <property type="match status" value="1"/>
</dbReference>
<dbReference type="Proteomes" id="UP000663852">
    <property type="component" value="Unassembled WGS sequence"/>
</dbReference>
<dbReference type="Pfam" id="PF02338">
    <property type="entry name" value="OTU"/>
    <property type="match status" value="1"/>
</dbReference>
<dbReference type="PROSITE" id="PS50802">
    <property type="entry name" value="OTU"/>
    <property type="match status" value="1"/>
</dbReference>
<dbReference type="Proteomes" id="UP000663828">
    <property type="component" value="Unassembled WGS sequence"/>
</dbReference>
<evidence type="ECO:0000259" key="1">
    <source>
        <dbReference type="PROSITE" id="PS50802"/>
    </source>
</evidence>
<gene>
    <name evidence="2" type="ORF">EDS130_LOCUS41450</name>
    <name evidence="3" type="ORF">XAT740_LOCUS41389</name>
</gene>
<dbReference type="Gene3D" id="3.90.70.80">
    <property type="match status" value="1"/>
</dbReference>
<feature type="domain" description="OTU" evidence="1">
    <location>
        <begin position="1"/>
        <end position="106"/>
    </location>
</feature>
<dbReference type="GO" id="GO:0004843">
    <property type="term" value="F:cysteine-type deubiquitinase activity"/>
    <property type="evidence" value="ECO:0007669"/>
    <property type="project" value="TreeGrafter"/>
</dbReference>
<dbReference type="InterPro" id="IPR003323">
    <property type="entry name" value="OTU_dom"/>
</dbReference>
<protein>
    <recommendedName>
        <fullName evidence="1">OTU domain-containing protein</fullName>
    </recommendedName>
</protein>
<reference evidence="3" key="1">
    <citation type="submission" date="2021-02" db="EMBL/GenBank/DDBJ databases">
        <authorList>
            <person name="Nowell W R."/>
        </authorList>
    </citation>
    <scope>NUCLEOTIDE SEQUENCE</scope>
</reference>
<evidence type="ECO:0000313" key="4">
    <source>
        <dbReference type="Proteomes" id="UP000663828"/>
    </source>
</evidence>
<comment type="caution">
    <text evidence="3">The sequence shown here is derived from an EMBL/GenBank/DDBJ whole genome shotgun (WGS) entry which is preliminary data.</text>
</comment>
<dbReference type="GO" id="GO:0016579">
    <property type="term" value="P:protein deubiquitination"/>
    <property type="evidence" value="ECO:0007669"/>
    <property type="project" value="TreeGrafter"/>
</dbReference>
<dbReference type="EMBL" id="CAJNOJ010000546">
    <property type="protein sequence ID" value="CAF1481249.1"/>
    <property type="molecule type" value="Genomic_DNA"/>
</dbReference>
<proteinExistence type="predicted"/>
<dbReference type="PANTHER" id="PTHR12419">
    <property type="entry name" value="OTU DOMAIN CONTAINING PROTEIN"/>
    <property type="match status" value="1"/>
</dbReference>
<dbReference type="PANTHER" id="PTHR12419:SF7">
    <property type="entry name" value="OTU DOMAIN-CONTAINING PROTEIN 3"/>
    <property type="match status" value="1"/>
</dbReference>
<dbReference type="AlphaFoldDB" id="A0A815VLW5"/>
<organism evidence="3 4">
    <name type="scientific">Adineta ricciae</name>
    <name type="common">Rotifer</name>
    <dbReference type="NCBI Taxonomy" id="249248"/>
    <lineage>
        <taxon>Eukaryota</taxon>
        <taxon>Metazoa</taxon>
        <taxon>Spiralia</taxon>
        <taxon>Gnathifera</taxon>
        <taxon>Rotifera</taxon>
        <taxon>Eurotatoria</taxon>
        <taxon>Bdelloidea</taxon>
        <taxon>Adinetida</taxon>
        <taxon>Adinetidae</taxon>
        <taxon>Adineta</taxon>
    </lineage>
</organism>
<dbReference type="InterPro" id="IPR050704">
    <property type="entry name" value="Peptidase_C85-like"/>
</dbReference>
<dbReference type="OrthoDB" id="10060368at2759"/>
<keyword evidence="4" id="KW-1185">Reference proteome</keyword>